<feature type="chain" id="PRO_5017779821" evidence="1">
    <location>
        <begin position="24"/>
        <end position="76"/>
    </location>
</feature>
<name>A0A3D5J2D8_9FLAO</name>
<comment type="caution">
    <text evidence="2">The sequence shown here is derived from an EMBL/GenBank/DDBJ whole genome shotgun (WGS) entry which is preliminary data.</text>
</comment>
<dbReference type="Proteomes" id="UP000264330">
    <property type="component" value="Unassembled WGS sequence"/>
</dbReference>
<proteinExistence type="predicted"/>
<sequence length="76" mass="8805">MYKPMKKLMLVMSLVFSGTFVFGQKTMTPEKLWQVERISVLGLDKNGEQLFYKVSIPNMEENDYTSKYYQIPAEGG</sequence>
<protein>
    <submittedName>
        <fullName evidence="2">S9 family peptidase</fullName>
    </submittedName>
</protein>
<evidence type="ECO:0000256" key="1">
    <source>
        <dbReference type="SAM" id="SignalP"/>
    </source>
</evidence>
<reference evidence="2 3" key="1">
    <citation type="journal article" date="2018" name="Nat. Biotechnol.">
        <title>A standardized bacterial taxonomy based on genome phylogeny substantially revises the tree of life.</title>
        <authorList>
            <person name="Parks D.H."/>
            <person name="Chuvochina M."/>
            <person name="Waite D.W."/>
            <person name="Rinke C."/>
            <person name="Skarshewski A."/>
            <person name="Chaumeil P.A."/>
            <person name="Hugenholtz P."/>
        </authorList>
    </citation>
    <scope>NUCLEOTIDE SEQUENCE [LARGE SCALE GENOMIC DNA]</scope>
    <source>
        <strain evidence="2">UBA9359</strain>
    </source>
</reference>
<feature type="signal peptide" evidence="1">
    <location>
        <begin position="1"/>
        <end position="23"/>
    </location>
</feature>
<feature type="non-terminal residue" evidence="2">
    <location>
        <position position="76"/>
    </location>
</feature>
<accession>A0A3D5J2D8</accession>
<evidence type="ECO:0000313" key="2">
    <source>
        <dbReference type="EMBL" id="HCV82279.1"/>
    </source>
</evidence>
<evidence type="ECO:0000313" key="3">
    <source>
        <dbReference type="Proteomes" id="UP000264330"/>
    </source>
</evidence>
<organism evidence="2 3">
    <name type="scientific">Zunongwangia profunda</name>
    <dbReference type="NCBI Taxonomy" id="398743"/>
    <lineage>
        <taxon>Bacteria</taxon>
        <taxon>Pseudomonadati</taxon>
        <taxon>Bacteroidota</taxon>
        <taxon>Flavobacteriia</taxon>
        <taxon>Flavobacteriales</taxon>
        <taxon>Flavobacteriaceae</taxon>
        <taxon>Zunongwangia</taxon>
    </lineage>
</organism>
<gene>
    <name evidence="2" type="ORF">DGQ38_14640</name>
</gene>
<dbReference type="EMBL" id="DPMF01000340">
    <property type="protein sequence ID" value="HCV82279.1"/>
    <property type="molecule type" value="Genomic_DNA"/>
</dbReference>
<keyword evidence="1" id="KW-0732">Signal</keyword>
<dbReference type="AlphaFoldDB" id="A0A3D5J2D8"/>